<dbReference type="AlphaFoldDB" id="A0AAV2Q4N7"/>
<name>A0AAV2Q4N7_MEGNR</name>
<sequence>MSPSRVNDNHENIQNDSNVIHTTQSQAHHTHTTHQGHHYEVLHPRGLLHPQLDETLLDIQHHTVAALPEEAQPPSWPRPLPPLPWGSTTGMDTISTTGTDTTTTTGMDTTSTTDLDSNSSFSYTEETPAYVNSKTCSCQCHHRGHDLPPCYRCCGMAHQGRPVSFSGESLWSLPNKSPRDSLWTLPYTSPYTTCHTWKSSGNSTLDVRLPKTSSCVVNKSTRHKLKEKLAAENEEEKSFWWLADLENNLAWGVYVFHLGVIPLLLVYSGKAAVYFFILPIFLFFCGWIVIRRCGRAVHPCQVL</sequence>
<organism evidence="3 4">
    <name type="scientific">Meganyctiphanes norvegica</name>
    <name type="common">Northern krill</name>
    <name type="synonym">Thysanopoda norvegica</name>
    <dbReference type="NCBI Taxonomy" id="48144"/>
    <lineage>
        <taxon>Eukaryota</taxon>
        <taxon>Metazoa</taxon>
        <taxon>Ecdysozoa</taxon>
        <taxon>Arthropoda</taxon>
        <taxon>Crustacea</taxon>
        <taxon>Multicrustacea</taxon>
        <taxon>Malacostraca</taxon>
        <taxon>Eumalacostraca</taxon>
        <taxon>Eucarida</taxon>
        <taxon>Euphausiacea</taxon>
        <taxon>Euphausiidae</taxon>
        <taxon>Meganyctiphanes</taxon>
    </lineage>
</organism>
<keyword evidence="4" id="KW-1185">Reference proteome</keyword>
<dbReference type="EMBL" id="CAXKWB010003228">
    <property type="protein sequence ID" value="CAL4068574.1"/>
    <property type="molecule type" value="Genomic_DNA"/>
</dbReference>
<keyword evidence="2" id="KW-0812">Transmembrane</keyword>
<evidence type="ECO:0000313" key="3">
    <source>
        <dbReference type="EMBL" id="CAL4068574.1"/>
    </source>
</evidence>
<feature type="transmembrane region" description="Helical" evidence="2">
    <location>
        <begin position="249"/>
        <end position="267"/>
    </location>
</feature>
<feature type="transmembrane region" description="Helical" evidence="2">
    <location>
        <begin position="273"/>
        <end position="290"/>
    </location>
</feature>
<evidence type="ECO:0000256" key="1">
    <source>
        <dbReference type="SAM" id="MobiDB-lite"/>
    </source>
</evidence>
<proteinExistence type="predicted"/>
<evidence type="ECO:0000256" key="2">
    <source>
        <dbReference type="SAM" id="Phobius"/>
    </source>
</evidence>
<gene>
    <name evidence="3" type="ORF">MNOR_LOCUS7376</name>
</gene>
<comment type="caution">
    <text evidence="3">The sequence shown here is derived from an EMBL/GenBank/DDBJ whole genome shotgun (WGS) entry which is preliminary data.</text>
</comment>
<reference evidence="3 4" key="1">
    <citation type="submission" date="2024-05" db="EMBL/GenBank/DDBJ databases">
        <authorList>
            <person name="Wallberg A."/>
        </authorList>
    </citation>
    <scope>NUCLEOTIDE SEQUENCE [LARGE SCALE GENOMIC DNA]</scope>
</reference>
<protein>
    <submittedName>
        <fullName evidence="3">Uncharacterized protein</fullName>
    </submittedName>
</protein>
<feature type="compositionally biased region" description="Low complexity" evidence="1">
    <location>
        <begin position="96"/>
        <end position="114"/>
    </location>
</feature>
<accession>A0AAV2Q4N7</accession>
<evidence type="ECO:0000313" key="4">
    <source>
        <dbReference type="Proteomes" id="UP001497623"/>
    </source>
</evidence>
<keyword evidence="2" id="KW-0472">Membrane</keyword>
<feature type="non-terminal residue" evidence="3">
    <location>
        <position position="303"/>
    </location>
</feature>
<dbReference type="Proteomes" id="UP001497623">
    <property type="component" value="Unassembled WGS sequence"/>
</dbReference>
<feature type="region of interest" description="Disordered" evidence="1">
    <location>
        <begin position="96"/>
        <end position="122"/>
    </location>
</feature>
<keyword evidence="2" id="KW-1133">Transmembrane helix</keyword>